<dbReference type="EMBL" id="CAEKDK010000006">
    <property type="protein sequence ID" value="CAB4282502.1"/>
    <property type="molecule type" value="Genomic_DNA"/>
</dbReference>
<evidence type="ECO:0000313" key="4">
    <source>
        <dbReference type="EMBL" id="CAB4282502.1"/>
    </source>
</evidence>
<organism evidence="4 5">
    <name type="scientific">Prunus armeniaca</name>
    <name type="common">Apricot</name>
    <name type="synonym">Armeniaca vulgaris</name>
    <dbReference type="NCBI Taxonomy" id="36596"/>
    <lineage>
        <taxon>Eukaryota</taxon>
        <taxon>Viridiplantae</taxon>
        <taxon>Streptophyta</taxon>
        <taxon>Embryophyta</taxon>
        <taxon>Tracheophyta</taxon>
        <taxon>Spermatophyta</taxon>
        <taxon>Magnoliopsida</taxon>
        <taxon>eudicotyledons</taxon>
        <taxon>Gunneridae</taxon>
        <taxon>Pentapetalae</taxon>
        <taxon>rosids</taxon>
        <taxon>fabids</taxon>
        <taxon>Rosales</taxon>
        <taxon>Rosaceae</taxon>
        <taxon>Amygdaloideae</taxon>
        <taxon>Amygdaleae</taxon>
        <taxon>Prunus</taxon>
    </lineage>
</organism>
<reference evidence="4 5" key="1">
    <citation type="submission" date="2020-05" db="EMBL/GenBank/DDBJ databases">
        <authorList>
            <person name="Campoy J."/>
            <person name="Schneeberger K."/>
            <person name="Spophaly S."/>
        </authorList>
    </citation>
    <scope>NUCLEOTIDE SEQUENCE [LARGE SCALE GENOMIC DNA]</scope>
    <source>
        <strain evidence="4">PruArmRojPasFocal</strain>
    </source>
</reference>
<dbReference type="SMART" id="SM00516">
    <property type="entry name" value="SEC14"/>
    <property type="match status" value="1"/>
</dbReference>
<feature type="signal peptide" evidence="2">
    <location>
        <begin position="1"/>
        <end position="34"/>
    </location>
</feature>
<keyword evidence="1" id="KW-0812">Transmembrane</keyword>
<proteinExistence type="predicted"/>
<dbReference type="InterPro" id="IPR036865">
    <property type="entry name" value="CRAL-TRIO_dom_sf"/>
</dbReference>
<dbReference type="InterPro" id="IPR001251">
    <property type="entry name" value="CRAL-TRIO_dom"/>
</dbReference>
<dbReference type="AlphaFoldDB" id="A0A6J5V2M8"/>
<dbReference type="Gene3D" id="3.40.525.10">
    <property type="entry name" value="CRAL-TRIO lipid binding domain"/>
    <property type="match status" value="1"/>
</dbReference>
<dbReference type="PANTHER" id="PTHR47041">
    <property type="entry name" value="SEC14 CYTOSOLIC FACTOR FAMILY PROTEIN / PHOSPHOGLYCERIDE TRANSFER FAMILY PROTEIN"/>
    <property type="match status" value="1"/>
</dbReference>
<gene>
    <name evidence="4" type="ORF">CURHAP_LOCUS35983</name>
</gene>
<protein>
    <recommendedName>
        <fullName evidence="3">CRAL-TRIO domain-containing protein</fullName>
    </recommendedName>
</protein>
<dbReference type="PROSITE" id="PS50191">
    <property type="entry name" value="CRAL_TRIO"/>
    <property type="match status" value="1"/>
</dbReference>
<evidence type="ECO:0000256" key="2">
    <source>
        <dbReference type="SAM" id="SignalP"/>
    </source>
</evidence>
<feature type="transmembrane region" description="Helical" evidence="1">
    <location>
        <begin position="554"/>
        <end position="576"/>
    </location>
</feature>
<dbReference type="PANTHER" id="PTHR47041:SF2">
    <property type="entry name" value="SEC14 CYTOSOLIC FACTOR FAMILY PROTEIN _ PHOSPHOGLYCERIDE TRANSFER FAMILY PROTEIN"/>
    <property type="match status" value="1"/>
</dbReference>
<accession>A0A6J5V2M8</accession>
<dbReference type="SUPFAM" id="SSF52087">
    <property type="entry name" value="CRAL/TRIO domain"/>
    <property type="match status" value="1"/>
</dbReference>
<dbReference type="Proteomes" id="UP000507222">
    <property type="component" value="Unassembled WGS sequence"/>
</dbReference>
<dbReference type="CDD" id="cd00170">
    <property type="entry name" value="SEC14"/>
    <property type="match status" value="1"/>
</dbReference>
<evidence type="ECO:0000313" key="5">
    <source>
        <dbReference type="Proteomes" id="UP000507222"/>
    </source>
</evidence>
<sequence>MSASHVRKAPPASLSFIRVCSFVLPLLLLPDSDGDRARIYIPTKNPHINSKRLPYKVAFDRFLRFSEPPNAPNPSSSNSSSLSKIAIEHNLQIAKILSVWPVVFLFRTMGDTLRRIPQEANAAMTGGKKKSHDHIVASRPNASLQHINSLRIGNGAASQVALFLLKMAALETVRRFSRAKCPWAWRGFQALQFLCYPPFKWFQRFAPFKALVNGMQVVSKPLLVLSIATTFSDEAELFNRTSDGINNSDACSEVDSEASSECVNDSNLDTRIPDEFPQNVQPEMWLTQLHKELETQGITLPERIDEEELRRFYTAANGDFSCLLSSIKKTIKWRETYGILSVQELEMWSNMVFWHGFDVKHRPCLIVRLGLACTSLPSHDRPRFAQAIISQVEHGVFHLLDANNAQITVVVDCEGLSPLKIPMQVMRTCSSLLQDHFPNRLGCLFVIQLPPVLRVIAQTFIQVLKPYTRQKLRIEGEMYRKILSEYLETLPSYLGGKCMCKICSDISITDMQQPHANEMAMTEQRPNVREGGNPVTAHPTYEAEVDMDRNCDQVLRTAIVGILMIWVFIAFIAGFIDPESRPIFPK</sequence>
<keyword evidence="1" id="KW-1133">Transmembrane helix</keyword>
<keyword evidence="1" id="KW-0472">Membrane</keyword>
<feature type="chain" id="PRO_5027024305" description="CRAL-TRIO domain-containing protein" evidence="2">
    <location>
        <begin position="35"/>
        <end position="586"/>
    </location>
</feature>
<name>A0A6J5V2M8_PRUAR</name>
<evidence type="ECO:0000256" key="1">
    <source>
        <dbReference type="SAM" id="Phobius"/>
    </source>
</evidence>
<feature type="domain" description="CRAL-TRIO" evidence="3">
    <location>
        <begin position="354"/>
        <end position="502"/>
    </location>
</feature>
<evidence type="ECO:0000259" key="3">
    <source>
        <dbReference type="PROSITE" id="PS50191"/>
    </source>
</evidence>
<dbReference type="Pfam" id="PF00650">
    <property type="entry name" value="CRAL_TRIO"/>
    <property type="match status" value="1"/>
</dbReference>
<keyword evidence="2" id="KW-0732">Signal</keyword>